<dbReference type="Proteomes" id="UP001145072">
    <property type="component" value="Unassembled WGS sequence"/>
</dbReference>
<evidence type="ECO:0000259" key="2">
    <source>
        <dbReference type="Pfam" id="PF00535"/>
    </source>
</evidence>
<feature type="domain" description="Glycosyltransferase 2-like" evidence="2">
    <location>
        <begin position="44"/>
        <end position="214"/>
    </location>
</feature>
<dbReference type="SUPFAM" id="SSF53448">
    <property type="entry name" value="Nucleotide-diphospho-sugar transferases"/>
    <property type="match status" value="1"/>
</dbReference>
<keyword evidence="4" id="KW-1185">Reference proteome</keyword>
<evidence type="ECO:0000313" key="4">
    <source>
        <dbReference type="Proteomes" id="UP001145072"/>
    </source>
</evidence>
<evidence type="ECO:0000256" key="1">
    <source>
        <dbReference type="SAM" id="Phobius"/>
    </source>
</evidence>
<dbReference type="InterPro" id="IPR001173">
    <property type="entry name" value="Glyco_trans_2-like"/>
</dbReference>
<dbReference type="InterPro" id="IPR029044">
    <property type="entry name" value="Nucleotide-diphossugar_trans"/>
</dbReference>
<keyword evidence="1" id="KW-1133">Transmembrane helix</keyword>
<gene>
    <name evidence="3" type="ORF">NC661_17035</name>
</gene>
<accession>A0A9X4AJH8</accession>
<name>A0A9X4AJH8_9BACI</name>
<dbReference type="AlphaFoldDB" id="A0A9X4AJH8"/>
<keyword evidence="1" id="KW-0472">Membrane</keyword>
<comment type="caution">
    <text evidence="3">The sequence shown here is derived from an EMBL/GenBank/DDBJ whole genome shotgun (WGS) entry which is preliminary data.</text>
</comment>
<dbReference type="RefSeq" id="WP_259869273.1">
    <property type="nucleotide sequence ID" value="NZ_JAOALK010000037.1"/>
</dbReference>
<keyword evidence="1" id="KW-0812">Transmembrane</keyword>
<feature type="transmembrane region" description="Helical" evidence="1">
    <location>
        <begin position="280"/>
        <end position="302"/>
    </location>
</feature>
<dbReference type="Gene3D" id="3.90.550.10">
    <property type="entry name" value="Spore Coat Polysaccharide Biosynthesis Protein SpsA, Chain A"/>
    <property type="match status" value="1"/>
</dbReference>
<dbReference type="EMBL" id="JAMQJZ010000016">
    <property type="protein sequence ID" value="MDC3422066.1"/>
    <property type="molecule type" value="Genomic_DNA"/>
</dbReference>
<dbReference type="PANTHER" id="PTHR43646">
    <property type="entry name" value="GLYCOSYLTRANSFERASE"/>
    <property type="match status" value="1"/>
</dbReference>
<feature type="transmembrane region" description="Helical" evidence="1">
    <location>
        <begin position="308"/>
        <end position="324"/>
    </location>
</feature>
<dbReference type="CDD" id="cd00761">
    <property type="entry name" value="Glyco_tranf_GTA_type"/>
    <property type="match status" value="1"/>
</dbReference>
<sequence>MDTLLIIICCFLVAQFLFMVLNLYSFPSIHNKMQTSSRPTPTISVLIPARDEERNIQGVLQSILAQTHQPIEILVLDDHSTDQTASIVRELAANYQQVKLMKGKPLEPDWQGKSFACHQLAKQAKGDWFLFLDADVRLEKDAVEKLVPSIESQGSGMISGFPRQIVRTISEKLIVTMMMFVILCHLPIWMVRKSKQLKFVAAHGGFILINRKSYQTCGGHESIKGELLDDMALMKQVKLSQQPTTLLKVDSIVHMRMYHNVKGVWHGFSKNIFTGMNRNFLLLSILVISYVWLYVFPFFVLIQGVVTGDLHIFALVAYLLAIVTKSISDVSNGVSAWYGLFIPFSILGTICIALHAAMRSFYHLGYAWKGRRYF</sequence>
<proteinExistence type="predicted"/>
<dbReference type="PANTHER" id="PTHR43646:SF3">
    <property type="entry name" value="SLR1566 PROTEIN"/>
    <property type="match status" value="1"/>
</dbReference>
<feature type="transmembrane region" description="Helical" evidence="1">
    <location>
        <begin position="336"/>
        <end position="358"/>
    </location>
</feature>
<evidence type="ECO:0000313" key="3">
    <source>
        <dbReference type="EMBL" id="MDC3422066.1"/>
    </source>
</evidence>
<protein>
    <submittedName>
        <fullName evidence="3">Glycosyltransferase family 2 protein</fullName>
    </submittedName>
</protein>
<dbReference type="Pfam" id="PF00535">
    <property type="entry name" value="Glycos_transf_2"/>
    <property type="match status" value="1"/>
</dbReference>
<reference evidence="3" key="1">
    <citation type="submission" date="2022-06" db="EMBL/GenBank/DDBJ databases">
        <title>Aquibacillus sp. a new bacterium isolated from soil saline samples.</title>
        <authorList>
            <person name="Galisteo C."/>
            <person name="De La Haba R."/>
            <person name="Sanchez-Porro C."/>
            <person name="Ventosa A."/>
        </authorList>
    </citation>
    <scope>NUCLEOTIDE SEQUENCE</scope>
    <source>
        <strain evidence="3">JCM 12387</strain>
    </source>
</reference>
<organism evidence="3 4">
    <name type="scientific">Aquibacillus koreensis</name>
    <dbReference type="NCBI Taxonomy" id="279446"/>
    <lineage>
        <taxon>Bacteria</taxon>
        <taxon>Bacillati</taxon>
        <taxon>Bacillota</taxon>
        <taxon>Bacilli</taxon>
        <taxon>Bacillales</taxon>
        <taxon>Bacillaceae</taxon>
        <taxon>Aquibacillus</taxon>
    </lineage>
</organism>